<proteinExistence type="predicted"/>
<dbReference type="EMBL" id="MT630916">
    <property type="protein sequence ID" value="QNO44137.1"/>
    <property type="molecule type" value="Genomic_DNA"/>
</dbReference>
<dbReference type="AlphaFoldDB" id="A0A7G9Y803"/>
<reference evidence="1" key="1">
    <citation type="submission" date="2020-06" db="EMBL/GenBank/DDBJ databases">
        <title>Unique genomic features of the anaerobic methanotrophic archaea.</title>
        <authorList>
            <person name="Chadwick G.L."/>
            <person name="Skennerton C.T."/>
            <person name="Laso-Perez R."/>
            <person name="Leu A.O."/>
            <person name="Speth D.R."/>
            <person name="Yu H."/>
            <person name="Morgan-Lang C."/>
            <person name="Hatzenpichler R."/>
            <person name="Goudeau D."/>
            <person name="Malmstrom R."/>
            <person name="Brazelton W.J."/>
            <person name="Woyke T."/>
            <person name="Hallam S.J."/>
            <person name="Tyson G.W."/>
            <person name="Wegener G."/>
            <person name="Boetius A."/>
            <person name="Orphan V."/>
        </authorList>
    </citation>
    <scope>NUCLEOTIDE SEQUENCE</scope>
</reference>
<name>A0A7G9Y803_9EURY</name>
<dbReference type="PANTHER" id="PTHR39550:SF1">
    <property type="entry name" value="SLL0658 PROTEIN"/>
    <property type="match status" value="1"/>
</dbReference>
<dbReference type="Pfam" id="PF11848">
    <property type="entry name" value="DUF3368"/>
    <property type="match status" value="1"/>
</dbReference>
<gene>
    <name evidence="1" type="ORF">CJKGKHNE_00001</name>
    <name evidence="2" type="ORF">LPBNCPND_00002</name>
</gene>
<sequence>MIVVSNTTPLIYLSKADKLYILKHLFENVNVPTEVHDEAVKSGLSKGYSDARRIDAACKDWIIVKPTSVGLGLALVQNVGRHPDIGKMLTGIHVGEVEAISLAMELGAKLLIADDRAVIKFVLSIPSLFKFKVIGTGDVLETALDREIISQNNYDDFLQMFGTAVAFVSREPYHGATARSIGFM</sequence>
<accession>A0A7G9Y803</accession>
<dbReference type="EMBL" id="MT631025">
    <property type="protein sequence ID" value="QNO44843.1"/>
    <property type="molecule type" value="Genomic_DNA"/>
</dbReference>
<evidence type="ECO:0000313" key="2">
    <source>
        <dbReference type="EMBL" id="QNO44843.1"/>
    </source>
</evidence>
<dbReference type="PANTHER" id="PTHR39550">
    <property type="entry name" value="SLL0658 PROTEIN"/>
    <property type="match status" value="1"/>
</dbReference>
<dbReference type="InterPro" id="IPR021799">
    <property type="entry name" value="PIN-like_prokaryotic"/>
</dbReference>
<evidence type="ECO:0000313" key="1">
    <source>
        <dbReference type="EMBL" id="QNO44137.1"/>
    </source>
</evidence>
<organism evidence="1">
    <name type="scientific">Candidatus Methanogaster sp. ANME-2c ERB4</name>
    <dbReference type="NCBI Taxonomy" id="2759911"/>
    <lineage>
        <taxon>Archaea</taxon>
        <taxon>Methanobacteriati</taxon>
        <taxon>Methanobacteriota</taxon>
        <taxon>Stenosarchaea group</taxon>
        <taxon>Methanomicrobia</taxon>
        <taxon>Methanosarcinales</taxon>
        <taxon>ANME-2 cluster</taxon>
        <taxon>Candidatus Methanogasteraceae</taxon>
        <taxon>Candidatus Methanogaster</taxon>
    </lineage>
</organism>
<protein>
    <submittedName>
        <fullName evidence="1">Uncharacterized protein</fullName>
    </submittedName>
</protein>